<organism evidence="3 4">
    <name type="scientific">Mycena sanguinolenta</name>
    <dbReference type="NCBI Taxonomy" id="230812"/>
    <lineage>
        <taxon>Eukaryota</taxon>
        <taxon>Fungi</taxon>
        <taxon>Dikarya</taxon>
        <taxon>Basidiomycota</taxon>
        <taxon>Agaricomycotina</taxon>
        <taxon>Agaricomycetes</taxon>
        <taxon>Agaricomycetidae</taxon>
        <taxon>Agaricales</taxon>
        <taxon>Marasmiineae</taxon>
        <taxon>Mycenaceae</taxon>
        <taxon>Mycena</taxon>
    </lineage>
</organism>
<name>A0A8H7DI97_9AGAR</name>
<comment type="caution">
    <text evidence="3">The sequence shown here is derived from an EMBL/GenBank/DDBJ whole genome shotgun (WGS) entry which is preliminary data.</text>
</comment>
<dbReference type="EMBL" id="JACAZH010000002">
    <property type="protein sequence ID" value="KAF7374202.1"/>
    <property type="molecule type" value="Genomic_DNA"/>
</dbReference>
<accession>A0A8H7DI97</accession>
<keyword evidence="2" id="KW-0472">Membrane</keyword>
<keyword evidence="4" id="KW-1185">Reference proteome</keyword>
<dbReference type="AlphaFoldDB" id="A0A8H7DI97"/>
<evidence type="ECO:0000313" key="4">
    <source>
        <dbReference type="Proteomes" id="UP000623467"/>
    </source>
</evidence>
<reference evidence="3" key="1">
    <citation type="submission" date="2020-05" db="EMBL/GenBank/DDBJ databases">
        <title>Mycena genomes resolve the evolution of fungal bioluminescence.</title>
        <authorList>
            <person name="Tsai I.J."/>
        </authorList>
    </citation>
    <scope>NUCLEOTIDE SEQUENCE</scope>
    <source>
        <strain evidence="3">160909Yilan</strain>
    </source>
</reference>
<gene>
    <name evidence="3" type="ORF">MSAN_00302300</name>
</gene>
<keyword evidence="2" id="KW-1133">Transmembrane helix</keyword>
<evidence type="ECO:0000256" key="2">
    <source>
        <dbReference type="SAM" id="Phobius"/>
    </source>
</evidence>
<feature type="compositionally biased region" description="Polar residues" evidence="1">
    <location>
        <begin position="42"/>
        <end position="53"/>
    </location>
</feature>
<dbReference type="Proteomes" id="UP000623467">
    <property type="component" value="Unassembled WGS sequence"/>
</dbReference>
<evidence type="ECO:0000256" key="1">
    <source>
        <dbReference type="SAM" id="MobiDB-lite"/>
    </source>
</evidence>
<keyword evidence="2" id="KW-0812">Transmembrane</keyword>
<protein>
    <submittedName>
        <fullName evidence="3">Uncharacterized protein</fullName>
    </submittedName>
</protein>
<sequence>MSMDEDFDQKPESTPMNYDLVTTSTSSPQNMETKFPADGVTASASSPENMGEVSVSNTFEEIADSTRTDPDLVTAEQDMEEVSVSSTFEDIVNSTRTDREVPIDTVDAEMPLSNTFKFILTAQLSLLFFLALSWVLFEI</sequence>
<feature type="transmembrane region" description="Helical" evidence="2">
    <location>
        <begin position="118"/>
        <end position="137"/>
    </location>
</feature>
<feature type="region of interest" description="Disordered" evidence="1">
    <location>
        <begin position="1"/>
        <end position="53"/>
    </location>
</feature>
<proteinExistence type="predicted"/>
<dbReference type="OrthoDB" id="10594213at2759"/>
<evidence type="ECO:0000313" key="3">
    <source>
        <dbReference type="EMBL" id="KAF7374202.1"/>
    </source>
</evidence>
<feature type="compositionally biased region" description="Polar residues" evidence="1">
    <location>
        <begin position="12"/>
        <end position="32"/>
    </location>
</feature>